<evidence type="ECO:0000313" key="1">
    <source>
        <dbReference type="EMBL" id="VDD26200.1"/>
    </source>
</evidence>
<sequence length="142" mass="15217">MEATLLGTVFGLSPVSSERVVGNAVFPSSKSKPRRQTHRVTAINSVASKTHVGVRRIQKNEDGAKVVKLVENPYSGAETASPDLRKSLSDFLEEARDFIGGDDGPPRWFSPLECAAQAKGSPLLLFIPGSSSKSFSVLSIVF</sequence>
<name>A0A3P6DFS1_BRAOL</name>
<organism evidence="1">
    <name type="scientific">Brassica oleracea</name>
    <name type="common">Wild cabbage</name>
    <dbReference type="NCBI Taxonomy" id="3712"/>
    <lineage>
        <taxon>Eukaryota</taxon>
        <taxon>Viridiplantae</taxon>
        <taxon>Streptophyta</taxon>
        <taxon>Embryophyta</taxon>
        <taxon>Tracheophyta</taxon>
        <taxon>Spermatophyta</taxon>
        <taxon>Magnoliopsida</taxon>
        <taxon>eudicotyledons</taxon>
        <taxon>Gunneridae</taxon>
        <taxon>Pentapetalae</taxon>
        <taxon>rosids</taxon>
        <taxon>malvids</taxon>
        <taxon>Brassicales</taxon>
        <taxon>Brassicaceae</taxon>
        <taxon>Brassiceae</taxon>
        <taxon>Brassica</taxon>
    </lineage>
</organism>
<reference evidence="1" key="1">
    <citation type="submission" date="2018-11" db="EMBL/GenBank/DDBJ databases">
        <authorList>
            <consortium name="Genoscope - CEA"/>
            <person name="William W."/>
        </authorList>
    </citation>
    <scope>NUCLEOTIDE SEQUENCE</scope>
</reference>
<gene>
    <name evidence="1" type="ORF">BOLC2T11412H</name>
</gene>
<accession>A0A3P6DFS1</accession>
<protein>
    <submittedName>
        <fullName evidence="1">Uncharacterized protein</fullName>
    </submittedName>
</protein>
<dbReference type="AlphaFoldDB" id="A0A3P6DFS1"/>
<dbReference type="EMBL" id="LR031874">
    <property type="protein sequence ID" value="VDD26200.1"/>
    <property type="molecule type" value="Genomic_DNA"/>
</dbReference>
<proteinExistence type="predicted"/>